<protein>
    <recommendedName>
        <fullName evidence="8">Riboflavin transporter</fullName>
    </recommendedName>
</protein>
<evidence type="ECO:0000256" key="8">
    <source>
        <dbReference type="PIRNR" id="PIRNR037778"/>
    </source>
</evidence>
<name>A0AA45C7W7_9BACT</name>
<accession>A0AA45C7W7</accession>
<dbReference type="Gene3D" id="1.10.1760.20">
    <property type="match status" value="1"/>
</dbReference>
<dbReference type="InterPro" id="IPR024529">
    <property type="entry name" value="ECF_trnsprt_substrate-spec"/>
</dbReference>
<keyword evidence="3 8" id="KW-0813">Transport</keyword>
<dbReference type="EMBL" id="QGGI01000004">
    <property type="protein sequence ID" value="PWJ95598.1"/>
    <property type="molecule type" value="Genomic_DNA"/>
</dbReference>
<keyword evidence="7 8" id="KW-0472">Membrane</keyword>
<reference evidence="10 11" key="1">
    <citation type="submission" date="2018-05" db="EMBL/GenBank/DDBJ databases">
        <title>Genomic Encyclopedia of Type Strains, Phase IV (KMG-IV): sequencing the most valuable type-strain genomes for metagenomic binning, comparative biology and taxonomic classification.</title>
        <authorList>
            <person name="Goeker M."/>
        </authorList>
    </citation>
    <scope>NUCLEOTIDE SEQUENCE [LARGE SCALE GENOMIC DNA]</scope>
    <source>
        <strain evidence="10 11">DSM 24906</strain>
    </source>
</reference>
<keyword evidence="11" id="KW-1185">Reference proteome</keyword>
<dbReference type="AlphaFoldDB" id="A0AA45C7W7"/>
<feature type="transmembrane region" description="Helical" evidence="9">
    <location>
        <begin position="6"/>
        <end position="27"/>
    </location>
</feature>
<comment type="subcellular location">
    <subcellularLocation>
        <location evidence="1">Cell membrane</location>
        <topology evidence="1">Multi-pass membrane protein</topology>
    </subcellularLocation>
</comment>
<dbReference type="RefSeq" id="WP_109604140.1">
    <property type="nucleotide sequence ID" value="NZ_JAMHJO010000009.1"/>
</dbReference>
<dbReference type="InterPro" id="IPR025720">
    <property type="entry name" value="RibU"/>
</dbReference>
<evidence type="ECO:0000256" key="3">
    <source>
        <dbReference type="ARBA" id="ARBA00022448"/>
    </source>
</evidence>
<keyword evidence="6 9" id="KW-1133">Transmembrane helix</keyword>
<feature type="transmembrane region" description="Helical" evidence="9">
    <location>
        <begin position="149"/>
        <end position="174"/>
    </location>
</feature>
<comment type="caution">
    <text evidence="10">The sequence shown here is derived from an EMBL/GenBank/DDBJ whole genome shotgun (WGS) entry which is preliminary data.</text>
</comment>
<dbReference type="GO" id="GO:0032217">
    <property type="term" value="F:riboflavin transmembrane transporter activity"/>
    <property type="evidence" value="ECO:0007669"/>
    <property type="project" value="UniProtKB-UniRule"/>
</dbReference>
<feature type="transmembrane region" description="Helical" evidence="9">
    <location>
        <begin position="99"/>
        <end position="119"/>
    </location>
</feature>
<evidence type="ECO:0000313" key="11">
    <source>
        <dbReference type="Proteomes" id="UP000245921"/>
    </source>
</evidence>
<evidence type="ECO:0000256" key="7">
    <source>
        <dbReference type="ARBA" id="ARBA00023136"/>
    </source>
</evidence>
<comment type="function">
    <text evidence="8">Probably a riboflavin-binding protein that interacts with the energy-coupling factor (ECF) ABC-transporter complex.</text>
</comment>
<sequence length="184" mass="21681">MSKKISVIGVISSLSFLMMFLEFNIPIFPNFLKFDFSDLPVLFLSINMPLYGLFSIFIRNIIHVFFSSNFGVGEFLNFLISGFFITFSGYLFKKYKTNFIFIFSILLSSFFAIIINYYIMLPMYDLILNISKNDLLYYAKMFNPNIDNLFNYFLMFIFPFNLIKFTFVSLIFILSKNKLGRVVL</sequence>
<evidence type="ECO:0000256" key="4">
    <source>
        <dbReference type="ARBA" id="ARBA00022475"/>
    </source>
</evidence>
<feature type="transmembrane region" description="Helical" evidence="9">
    <location>
        <begin position="70"/>
        <end position="92"/>
    </location>
</feature>
<comment type="similarity">
    <text evidence="2 8">Belongs to the prokaryotic riboflavin transporter (P-RFT) (TC 2.A.87) family.</text>
</comment>
<organism evidence="10 11">
    <name type="scientific">Oceanotoga teriensis</name>
    <dbReference type="NCBI Taxonomy" id="515440"/>
    <lineage>
        <taxon>Bacteria</taxon>
        <taxon>Thermotogati</taxon>
        <taxon>Thermotogota</taxon>
        <taxon>Thermotogae</taxon>
        <taxon>Petrotogales</taxon>
        <taxon>Petrotogaceae</taxon>
        <taxon>Oceanotoga</taxon>
    </lineage>
</organism>
<dbReference type="Pfam" id="PF12822">
    <property type="entry name" value="ECF_trnsprt"/>
    <property type="match status" value="1"/>
</dbReference>
<keyword evidence="5 9" id="KW-0812">Transmembrane</keyword>
<dbReference type="PANTHER" id="PTHR38438">
    <property type="entry name" value="RIBOFLAVIN TRANSPORTER RIBU"/>
    <property type="match status" value="1"/>
</dbReference>
<gene>
    <name evidence="10" type="ORF">C7380_10412</name>
</gene>
<evidence type="ECO:0000256" key="1">
    <source>
        <dbReference type="ARBA" id="ARBA00004651"/>
    </source>
</evidence>
<dbReference type="PANTHER" id="PTHR38438:SF1">
    <property type="entry name" value="RIBOFLAVIN TRANSPORTER RIBU"/>
    <property type="match status" value="1"/>
</dbReference>
<dbReference type="GO" id="GO:0005886">
    <property type="term" value="C:plasma membrane"/>
    <property type="evidence" value="ECO:0007669"/>
    <property type="project" value="UniProtKB-SubCell"/>
</dbReference>
<evidence type="ECO:0000256" key="6">
    <source>
        <dbReference type="ARBA" id="ARBA00022989"/>
    </source>
</evidence>
<evidence type="ECO:0000256" key="9">
    <source>
        <dbReference type="SAM" id="Phobius"/>
    </source>
</evidence>
<evidence type="ECO:0000313" key="10">
    <source>
        <dbReference type="EMBL" id="PWJ95598.1"/>
    </source>
</evidence>
<dbReference type="PIRSF" id="PIRSF037778">
    <property type="entry name" value="UCP037778_transp_RibU"/>
    <property type="match status" value="1"/>
</dbReference>
<dbReference type="Proteomes" id="UP000245921">
    <property type="component" value="Unassembled WGS sequence"/>
</dbReference>
<keyword evidence="4 8" id="KW-1003">Cell membrane</keyword>
<proteinExistence type="inferred from homology"/>
<evidence type="ECO:0000256" key="2">
    <source>
        <dbReference type="ARBA" id="ARBA00005540"/>
    </source>
</evidence>
<evidence type="ECO:0000256" key="5">
    <source>
        <dbReference type="ARBA" id="ARBA00022692"/>
    </source>
</evidence>